<feature type="compositionally biased region" description="Low complexity" evidence="1">
    <location>
        <begin position="102"/>
        <end position="112"/>
    </location>
</feature>
<comment type="caution">
    <text evidence="2">The sequence shown here is derived from an EMBL/GenBank/DDBJ whole genome shotgun (WGS) entry which is preliminary data.</text>
</comment>
<evidence type="ECO:0000313" key="2">
    <source>
        <dbReference type="EMBL" id="KAK8846656.1"/>
    </source>
</evidence>
<reference evidence="2 3" key="1">
    <citation type="journal article" date="2024" name="bioRxiv">
        <title>Comparative genomics of Cryptococcus and Kwoniella reveals pathogenesis evolution and contrasting karyotype dynamics via intercentromeric recombination or chromosome fusion.</title>
        <authorList>
            <person name="Coelho M.A."/>
            <person name="David-Palma M."/>
            <person name="Shea T."/>
            <person name="Bowers K."/>
            <person name="McGinley-Smith S."/>
            <person name="Mohammad A.W."/>
            <person name="Gnirke A."/>
            <person name="Yurkov A.M."/>
            <person name="Nowrousian M."/>
            <person name="Sun S."/>
            <person name="Cuomo C.A."/>
            <person name="Heitman J."/>
        </authorList>
    </citation>
    <scope>NUCLEOTIDE SEQUENCE [LARGE SCALE GENOMIC DNA]</scope>
    <source>
        <strain evidence="2 3">CBS 13917</strain>
    </source>
</reference>
<organism evidence="2 3">
    <name type="scientific">Kwoniella newhampshirensis</name>
    <dbReference type="NCBI Taxonomy" id="1651941"/>
    <lineage>
        <taxon>Eukaryota</taxon>
        <taxon>Fungi</taxon>
        <taxon>Dikarya</taxon>
        <taxon>Basidiomycota</taxon>
        <taxon>Agaricomycotina</taxon>
        <taxon>Tremellomycetes</taxon>
        <taxon>Tremellales</taxon>
        <taxon>Cryptococcaceae</taxon>
        <taxon>Kwoniella</taxon>
    </lineage>
</organism>
<gene>
    <name evidence="2" type="ORF">IAR55_005743</name>
</gene>
<feature type="region of interest" description="Disordered" evidence="1">
    <location>
        <begin position="1"/>
        <end position="118"/>
    </location>
</feature>
<name>A0AAW0YUU8_9TREE</name>
<evidence type="ECO:0000313" key="3">
    <source>
        <dbReference type="Proteomes" id="UP001388673"/>
    </source>
</evidence>
<dbReference type="KEGG" id="kne:92183001"/>
<protein>
    <submittedName>
        <fullName evidence="2">Uncharacterized protein</fullName>
    </submittedName>
</protein>
<dbReference type="AlphaFoldDB" id="A0AAW0YUU8"/>
<dbReference type="GeneID" id="92183001"/>
<keyword evidence="3" id="KW-1185">Reference proteome</keyword>
<dbReference type="Proteomes" id="UP001388673">
    <property type="component" value="Unassembled WGS sequence"/>
</dbReference>
<sequence>MDELMEEGDSLFSLRGPSDARALYHTPVQQPPAQPVGLGFQSHLIPQHLPEPDESSELSDQWEGASPPFGADISTSYEYEGGGGAGPQANEEQEEEGEGDETYAQSESSSADYDPDADPEAFARRLDELAGVLEVGEEEARALRWGPALGRERDAPDLPLAQFKALINHHLTKTEWRYTPSATRLDERSIFGHALGGSLSFETGDALPIRVLGRGWVDRDETLEDELRGGLEEGLSAGH</sequence>
<proteinExistence type="predicted"/>
<dbReference type="EMBL" id="JBCAWK010000011">
    <property type="protein sequence ID" value="KAK8846656.1"/>
    <property type="molecule type" value="Genomic_DNA"/>
</dbReference>
<accession>A0AAW0YUU8</accession>
<evidence type="ECO:0000256" key="1">
    <source>
        <dbReference type="SAM" id="MobiDB-lite"/>
    </source>
</evidence>
<dbReference type="RefSeq" id="XP_066800606.1">
    <property type="nucleotide sequence ID" value="XM_066948833.1"/>
</dbReference>
<feature type="compositionally biased region" description="Acidic residues" evidence="1">
    <location>
        <begin position="91"/>
        <end position="101"/>
    </location>
</feature>